<feature type="compositionally biased region" description="Basic and acidic residues" evidence="1">
    <location>
        <begin position="83"/>
        <end position="92"/>
    </location>
</feature>
<dbReference type="EMBL" id="UYRR01021942">
    <property type="protein sequence ID" value="VDK31211.1"/>
    <property type="molecule type" value="Genomic_DNA"/>
</dbReference>
<evidence type="ECO:0000313" key="2">
    <source>
        <dbReference type="EMBL" id="VDK31211.1"/>
    </source>
</evidence>
<evidence type="ECO:0000313" key="4">
    <source>
        <dbReference type="WBParaSite" id="ASIM_0000851101-mRNA-1"/>
    </source>
</evidence>
<evidence type="ECO:0000256" key="1">
    <source>
        <dbReference type="SAM" id="MobiDB-lite"/>
    </source>
</evidence>
<feature type="region of interest" description="Disordered" evidence="1">
    <location>
        <begin position="51"/>
        <end position="92"/>
    </location>
</feature>
<reference evidence="4" key="1">
    <citation type="submission" date="2017-02" db="UniProtKB">
        <authorList>
            <consortium name="WormBaseParasite"/>
        </authorList>
    </citation>
    <scope>IDENTIFICATION</scope>
</reference>
<dbReference type="Proteomes" id="UP000267096">
    <property type="component" value="Unassembled WGS sequence"/>
</dbReference>
<sequence>MISPPQCVTNRSSRAIGRRSRESAECAETDAAQLTNNVNVRDAKRVGVVTRRSRASGGVGETRPNDRNSNATSETCCNAKAEAGVEPKRASD</sequence>
<name>A0A0M3JLI0_ANISI</name>
<reference evidence="2 3" key="2">
    <citation type="submission" date="2018-11" db="EMBL/GenBank/DDBJ databases">
        <authorList>
            <consortium name="Pathogen Informatics"/>
        </authorList>
    </citation>
    <scope>NUCLEOTIDE SEQUENCE [LARGE SCALE GENOMIC DNA]</scope>
</reference>
<organism evidence="4">
    <name type="scientific">Anisakis simplex</name>
    <name type="common">Herring worm</name>
    <dbReference type="NCBI Taxonomy" id="6269"/>
    <lineage>
        <taxon>Eukaryota</taxon>
        <taxon>Metazoa</taxon>
        <taxon>Ecdysozoa</taxon>
        <taxon>Nematoda</taxon>
        <taxon>Chromadorea</taxon>
        <taxon>Rhabditida</taxon>
        <taxon>Spirurina</taxon>
        <taxon>Ascaridomorpha</taxon>
        <taxon>Ascaridoidea</taxon>
        <taxon>Anisakidae</taxon>
        <taxon>Anisakis</taxon>
        <taxon>Anisakis simplex complex</taxon>
    </lineage>
</organism>
<accession>A0A0M3JLI0</accession>
<feature type="compositionally biased region" description="Polar residues" evidence="1">
    <location>
        <begin position="1"/>
        <end position="13"/>
    </location>
</feature>
<dbReference type="WBParaSite" id="ASIM_0000851101-mRNA-1">
    <property type="protein sequence ID" value="ASIM_0000851101-mRNA-1"/>
    <property type="gene ID" value="ASIM_0000851101"/>
</dbReference>
<gene>
    <name evidence="2" type="ORF">ASIM_LOCUS8263</name>
</gene>
<keyword evidence="3" id="KW-1185">Reference proteome</keyword>
<evidence type="ECO:0000313" key="3">
    <source>
        <dbReference type="Proteomes" id="UP000267096"/>
    </source>
</evidence>
<proteinExistence type="predicted"/>
<protein>
    <submittedName>
        <fullName evidence="2 4">Uncharacterized protein</fullName>
    </submittedName>
</protein>
<dbReference type="AlphaFoldDB" id="A0A0M3JLI0"/>
<feature type="region of interest" description="Disordered" evidence="1">
    <location>
        <begin position="1"/>
        <end position="28"/>
    </location>
</feature>
<feature type="compositionally biased region" description="Polar residues" evidence="1">
    <location>
        <begin position="67"/>
        <end position="76"/>
    </location>
</feature>